<dbReference type="RefSeq" id="WP_072338391.1">
    <property type="nucleotide sequence ID" value="NZ_FPKU01000001.1"/>
</dbReference>
<evidence type="ECO:0000256" key="2">
    <source>
        <dbReference type="ARBA" id="ARBA00002147"/>
    </source>
</evidence>
<dbReference type="EMBL" id="FPKU01000001">
    <property type="protein sequence ID" value="SFZ80560.1"/>
    <property type="molecule type" value="Genomic_DNA"/>
</dbReference>
<dbReference type="GO" id="GO:0005829">
    <property type="term" value="C:cytosol"/>
    <property type="evidence" value="ECO:0007669"/>
    <property type="project" value="TreeGrafter"/>
</dbReference>
<evidence type="ECO:0000313" key="8">
    <source>
        <dbReference type="Proteomes" id="UP000183447"/>
    </source>
</evidence>
<dbReference type="AlphaFoldDB" id="A0A1K2HRZ6"/>
<evidence type="ECO:0000256" key="1">
    <source>
        <dbReference type="ARBA" id="ARBA00000056"/>
    </source>
</evidence>
<keyword evidence="5 6" id="KW-0119">Carbohydrate metabolism</keyword>
<dbReference type="EC" id="5.1.3.9" evidence="6"/>
<dbReference type="PANTHER" id="PTHR36204">
    <property type="entry name" value="N-ACETYLMANNOSAMINE-6-PHOSPHATE 2-EPIMERASE-RELATED"/>
    <property type="match status" value="1"/>
</dbReference>
<accession>A0A1K2HRZ6</accession>
<comment type="similarity">
    <text evidence="6">Belongs to the NanE family.</text>
</comment>
<dbReference type="OrthoDB" id="9810372at2"/>
<keyword evidence="4 6" id="KW-0413">Isomerase</keyword>
<dbReference type="GO" id="GO:0006053">
    <property type="term" value="P:N-acetylmannosamine catabolic process"/>
    <property type="evidence" value="ECO:0007669"/>
    <property type="project" value="TreeGrafter"/>
</dbReference>
<dbReference type="InterPro" id="IPR013785">
    <property type="entry name" value="Aldolase_TIM"/>
</dbReference>
<dbReference type="Proteomes" id="UP000183447">
    <property type="component" value="Unassembled WGS sequence"/>
</dbReference>
<dbReference type="Pfam" id="PF04131">
    <property type="entry name" value="NanE"/>
    <property type="match status" value="1"/>
</dbReference>
<dbReference type="NCBIfam" id="NF002231">
    <property type="entry name" value="PRK01130.1"/>
    <property type="match status" value="1"/>
</dbReference>
<dbReference type="Gene3D" id="3.20.20.70">
    <property type="entry name" value="Aldolase class I"/>
    <property type="match status" value="1"/>
</dbReference>
<dbReference type="HAMAP" id="MF_01235">
    <property type="entry name" value="ManNAc6P_epimer"/>
    <property type="match status" value="1"/>
</dbReference>
<reference evidence="7 8" key="1">
    <citation type="submission" date="2016-11" db="EMBL/GenBank/DDBJ databases">
        <authorList>
            <person name="Jaros S."/>
            <person name="Januszkiewicz K."/>
            <person name="Wedrychowicz H."/>
        </authorList>
    </citation>
    <scope>NUCLEOTIDE SEQUENCE [LARGE SCALE GENOMIC DNA]</scope>
    <source>
        <strain evidence="7 8">ATCC 23634</strain>
    </source>
</reference>
<evidence type="ECO:0000256" key="5">
    <source>
        <dbReference type="ARBA" id="ARBA00023277"/>
    </source>
</evidence>
<dbReference type="SUPFAM" id="SSF51366">
    <property type="entry name" value="Ribulose-phoshate binding barrel"/>
    <property type="match status" value="1"/>
</dbReference>
<evidence type="ECO:0000313" key="7">
    <source>
        <dbReference type="EMBL" id="SFZ80560.1"/>
    </source>
</evidence>
<dbReference type="GO" id="GO:0047465">
    <property type="term" value="F:N-acylglucosamine-6-phosphate 2-epimerase activity"/>
    <property type="evidence" value="ECO:0007669"/>
    <property type="project" value="UniProtKB-EC"/>
</dbReference>
<dbReference type="PANTHER" id="PTHR36204:SF1">
    <property type="entry name" value="N-ACETYLMANNOSAMINE-6-PHOSPHATE 2-EPIMERASE-RELATED"/>
    <property type="match status" value="1"/>
</dbReference>
<dbReference type="InterPro" id="IPR007260">
    <property type="entry name" value="NanE"/>
</dbReference>
<dbReference type="UniPathway" id="UPA00629">
    <property type="reaction ID" value="UER00682"/>
</dbReference>
<gene>
    <name evidence="6" type="primary">nanE</name>
    <name evidence="7" type="ORF">SAMN02983003_0002</name>
</gene>
<comment type="catalytic activity">
    <reaction evidence="1 6">
        <text>an N-acyl-D-glucosamine 6-phosphate = an N-acyl-D-mannosamine 6-phosphate</text>
        <dbReference type="Rhea" id="RHEA:23932"/>
        <dbReference type="ChEBI" id="CHEBI:57599"/>
        <dbReference type="ChEBI" id="CHEBI:57666"/>
        <dbReference type="EC" id="5.1.3.9"/>
    </reaction>
</comment>
<name>A0A1K2HRZ6_9HYPH</name>
<dbReference type="GO" id="GO:0005975">
    <property type="term" value="P:carbohydrate metabolic process"/>
    <property type="evidence" value="ECO:0007669"/>
    <property type="project" value="UniProtKB-UniRule"/>
</dbReference>
<dbReference type="STRING" id="665118.SAMN02983003_0002"/>
<proteinExistence type="inferred from homology"/>
<comment type="function">
    <text evidence="2 6">Converts N-acetylmannosamine-6-phosphate (ManNAc-6-P) to N-acetylglucosamine-6-phosphate (GlcNAc-6-P).</text>
</comment>
<keyword evidence="8" id="KW-1185">Reference proteome</keyword>
<comment type="pathway">
    <text evidence="3 6">Amino-sugar metabolism; N-acetylneuraminate degradation; D-fructose 6-phosphate from N-acetylneuraminate: step 3/5.</text>
</comment>
<evidence type="ECO:0000256" key="3">
    <source>
        <dbReference type="ARBA" id="ARBA00005081"/>
    </source>
</evidence>
<organism evidence="7 8">
    <name type="scientific">Devosia enhydra</name>
    <dbReference type="NCBI Taxonomy" id="665118"/>
    <lineage>
        <taxon>Bacteria</taxon>
        <taxon>Pseudomonadati</taxon>
        <taxon>Pseudomonadota</taxon>
        <taxon>Alphaproteobacteria</taxon>
        <taxon>Hyphomicrobiales</taxon>
        <taxon>Devosiaceae</taxon>
        <taxon>Devosia</taxon>
    </lineage>
</organism>
<evidence type="ECO:0000256" key="6">
    <source>
        <dbReference type="HAMAP-Rule" id="MF_01235"/>
    </source>
</evidence>
<dbReference type="InterPro" id="IPR011060">
    <property type="entry name" value="RibuloseP-bd_barrel"/>
</dbReference>
<sequence length="226" mass="23064">MSESLIPRGTLIVSCQARPDNPLHGPQFMGAMALAAAQGGASALRVNGAEDVRAAMPAGLPIIGIAKIVSEGFPVYITPSLAAAAELVEAGADIVALDATPRPRDGEPLAELIRRVSEDLATPVFADVSTLEEGLAAEQMGAAFISSTLAGYTDPAAPKAILPDLALIAALAARVSVPVIAEGRFNTPELARAALDAGAHAVVVGTMITNPREITRSFASALKRAP</sequence>
<protein>
    <recommendedName>
        <fullName evidence="6">Putative N-acetylmannosamine-6-phosphate 2-epimerase</fullName>
        <ecNumber evidence="6">5.1.3.9</ecNumber>
    </recommendedName>
    <alternativeName>
        <fullName evidence="6">ManNAc-6-P epimerase</fullName>
    </alternativeName>
</protein>
<dbReference type="GO" id="GO:0019262">
    <property type="term" value="P:N-acetylneuraminate catabolic process"/>
    <property type="evidence" value="ECO:0007669"/>
    <property type="project" value="UniProtKB-UniRule"/>
</dbReference>
<evidence type="ECO:0000256" key="4">
    <source>
        <dbReference type="ARBA" id="ARBA00023235"/>
    </source>
</evidence>